<dbReference type="Gene3D" id="3.30.1340.30">
    <property type="match status" value="3"/>
</dbReference>
<dbReference type="InterPro" id="IPR051686">
    <property type="entry name" value="Lipoprotein_DolP"/>
</dbReference>
<evidence type="ECO:0000313" key="3">
    <source>
        <dbReference type="EMBL" id="GAI55469.1"/>
    </source>
</evidence>
<feature type="non-terminal residue" evidence="3">
    <location>
        <position position="1"/>
    </location>
</feature>
<reference evidence="3" key="1">
    <citation type="journal article" date="2014" name="Front. Microbiol.">
        <title>High frequency of phylogenetically diverse reductive dehalogenase-homologous genes in deep subseafloor sedimentary metagenomes.</title>
        <authorList>
            <person name="Kawai M."/>
            <person name="Futagami T."/>
            <person name="Toyoda A."/>
            <person name="Takaki Y."/>
            <person name="Nishi S."/>
            <person name="Hori S."/>
            <person name="Arai W."/>
            <person name="Tsubouchi T."/>
            <person name="Morono Y."/>
            <person name="Uchiyama I."/>
            <person name="Ito T."/>
            <person name="Fujiyama A."/>
            <person name="Inagaki F."/>
            <person name="Takami H."/>
        </authorList>
    </citation>
    <scope>NUCLEOTIDE SEQUENCE</scope>
    <source>
        <strain evidence="3">Expedition CK06-06</strain>
    </source>
</reference>
<feature type="domain" description="BON" evidence="2">
    <location>
        <begin position="29"/>
        <end position="97"/>
    </location>
</feature>
<name>X1RIV2_9ZZZZ</name>
<dbReference type="EMBL" id="BARV01036589">
    <property type="protein sequence ID" value="GAI55469.1"/>
    <property type="molecule type" value="Genomic_DNA"/>
</dbReference>
<evidence type="ECO:0000256" key="1">
    <source>
        <dbReference type="ARBA" id="ARBA00022729"/>
    </source>
</evidence>
<organism evidence="3">
    <name type="scientific">marine sediment metagenome</name>
    <dbReference type="NCBI Taxonomy" id="412755"/>
    <lineage>
        <taxon>unclassified sequences</taxon>
        <taxon>metagenomes</taxon>
        <taxon>ecological metagenomes</taxon>
    </lineage>
</organism>
<comment type="caution">
    <text evidence="3">The sequence shown here is derived from an EMBL/GenBank/DDBJ whole genome shotgun (WGS) entry which is preliminary data.</text>
</comment>
<dbReference type="Pfam" id="PF04972">
    <property type="entry name" value="BON"/>
    <property type="match status" value="3"/>
</dbReference>
<dbReference type="AlphaFoldDB" id="X1RIV2"/>
<protein>
    <recommendedName>
        <fullName evidence="2">BON domain-containing protein</fullName>
    </recommendedName>
</protein>
<dbReference type="InterPro" id="IPR014004">
    <property type="entry name" value="Transpt-assoc_nodulatn_dom_bac"/>
</dbReference>
<proteinExistence type="predicted"/>
<dbReference type="PROSITE" id="PS50914">
    <property type="entry name" value="BON"/>
    <property type="match status" value="3"/>
</dbReference>
<keyword evidence="1" id="KW-0732">Signal</keyword>
<evidence type="ECO:0000259" key="2">
    <source>
        <dbReference type="PROSITE" id="PS50914"/>
    </source>
</evidence>
<gene>
    <name evidence="3" type="ORF">S06H3_56817</name>
</gene>
<accession>X1RIV2</accession>
<dbReference type="SMART" id="SM00749">
    <property type="entry name" value="BON"/>
    <property type="match status" value="2"/>
</dbReference>
<feature type="non-terminal residue" evidence="3">
    <location>
        <position position="227"/>
    </location>
</feature>
<feature type="domain" description="BON" evidence="2">
    <location>
        <begin position="104"/>
        <end position="172"/>
    </location>
</feature>
<dbReference type="PANTHER" id="PTHR34606:SF4">
    <property type="entry name" value="OUTER MEMBRANE LIPOPROTEIN DOLP"/>
    <property type="match status" value="1"/>
</dbReference>
<sequence length="227" mass="24970">AVKVFQRTDEQLKSTYSRVFNSFGTIMKTDSQLQQDVCAELKWEPSINATQIGVQVKDGIVTLAGEVNSYSEKVDAEIAAQRVEGVKGLATAINVKVHGKNQRRDADIAHAAEHVLSWSNYVQPDVVKVAVEKGWVTLSGQVRWDFERRGAVAVIRHLKGVVGVIDQITIKDKVSSKLVKDDIEAALKRRAKKEGSDITVDVSGTNVTLTGTVHSWSERDLVNYAAK</sequence>
<dbReference type="InterPro" id="IPR007055">
    <property type="entry name" value="BON_dom"/>
</dbReference>
<feature type="domain" description="BON" evidence="2">
    <location>
        <begin position="175"/>
        <end position="227"/>
    </location>
</feature>
<dbReference type="PANTHER" id="PTHR34606">
    <property type="entry name" value="BON DOMAIN-CONTAINING PROTEIN"/>
    <property type="match status" value="1"/>
</dbReference>